<reference evidence="2 3" key="1">
    <citation type="submission" date="2009-02" db="EMBL/GenBank/DDBJ databases">
        <title>Annotation of Streptomyces hygroscopicus strain ATCC 53653.</title>
        <authorList>
            <consortium name="The Broad Institute Genome Sequencing Platform"/>
            <consortium name="Broad Institute Microbial Sequencing Center"/>
            <person name="Fischbach M."/>
            <person name="Godfrey P."/>
            <person name="Ward D."/>
            <person name="Young S."/>
            <person name="Zeng Q."/>
            <person name="Koehrsen M."/>
            <person name="Alvarado L."/>
            <person name="Berlin A.M."/>
            <person name="Bochicchio J."/>
            <person name="Borenstein D."/>
            <person name="Chapman S.B."/>
            <person name="Chen Z."/>
            <person name="Engels R."/>
            <person name="Freedman E."/>
            <person name="Gellesch M."/>
            <person name="Goldberg J."/>
            <person name="Griggs A."/>
            <person name="Gujja S."/>
            <person name="Heilman E.R."/>
            <person name="Heiman D.I."/>
            <person name="Hepburn T.A."/>
            <person name="Howarth C."/>
            <person name="Jen D."/>
            <person name="Larson L."/>
            <person name="Lewis B."/>
            <person name="Mehta T."/>
            <person name="Park D."/>
            <person name="Pearson M."/>
            <person name="Richards J."/>
            <person name="Roberts A."/>
            <person name="Saif S."/>
            <person name="Shea T.D."/>
            <person name="Shenoy N."/>
            <person name="Sisk P."/>
            <person name="Stolte C."/>
            <person name="Sykes S.N."/>
            <person name="Thomson T."/>
            <person name="Walk T."/>
            <person name="White J."/>
            <person name="Yandava C."/>
            <person name="Straight P."/>
            <person name="Clardy J."/>
            <person name="Hung D."/>
            <person name="Kolter R."/>
            <person name="Mekalanos J."/>
            <person name="Walker S."/>
            <person name="Walsh C.T."/>
            <person name="Wieland-Brown L.C."/>
            <person name="Haas B."/>
            <person name="Nusbaum C."/>
            <person name="Birren B."/>
        </authorList>
    </citation>
    <scope>NUCLEOTIDE SEQUENCE [LARGE SCALE GENOMIC DNA]</scope>
    <source>
        <strain evidence="2 3">ATCC 53653</strain>
    </source>
</reference>
<accession>D9WN78</accession>
<feature type="non-terminal residue" evidence="2">
    <location>
        <position position="33"/>
    </location>
</feature>
<organism evidence="2 3">
    <name type="scientific">Streptomyces himastatinicus ATCC 53653</name>
    <dbReference type="NCBI Taxonomy" id="457427"/>
    <lineage>
        <taxon>Bacteria</taxon>
        <taxon>Bacillati</taxon>
        <taxon>Actinomycetota</taxon>
        <taxon>Actinomycetes</taxon>
        <taxon>Kitasatosporales</taxon>
        <taxon>Streptomycetaceae</taxon>
        <taxon>Streptomyces</taxon>
        <taxon>Streptomyces violaceusniger group</taxon>
    </lineage>
</organism>
<evidence type="ECO:0000313" key="2">
    <source>
        <dbReference type="EMBL" id="EFL23775.1"/>
    </source>
</evidence>
<evidence type="ECO:0000256" key="1">
    <source>
        <dbReference type="SAM" id="MobiDB-lite"/>
    </source>
</evidence>
<feature type="compositionally biased region" description="Low complexity" evidence="1">
    <location>
        <begin position="1"/>
        <end position="16"/>
    </location>
</feature>
<dbReference type="HOGENOM" id="CLU_3386775_0_0_11"/>
<gene>
    <name evidence="2" type="ORF">SSOG_03489</name>
</gene>
<dbReference type="Proteomes" id="UP000003963">
    <property type="component" value="Unassembled WGS sequence"/>
</dbReference>
<feature type="region of interest" description="Disordered" evidence="1">
    <location>
        <begin position="1"/>
        <end position="33"/>
    </location>
</feature>
<evidence type="ECO:0000313" key="3">
    <source>
        <dbReference type="Proteomes" id="UP000003963"/>
    </source>
</evidence>
<dbReference type="AlphaFoldDB" id="D9WN78"/>
<dbReference type="EMBL" id="GG657754">
    <property type="protein sequence ID" value="EFL23775.1"/>
    <property type="molecule type" value="Genomic_DNA"/>
</dbReference>
<protein>
    <submittedName>
        <fullName evidence="2">Uncharacterized protein</fullName>
    </submittedName>
</protein>
<keyword evidence="3" id="KW-1185">Reference proteome</keyword>
<name>D9WN78_9ACTN</name>
<sequence length="33" mass="3474">MAGATAARAADRAGQAPPRLRADALRNRERIIG</sequence>
<feature type="compositionally biased region" description="Basic and acidic residues" evidence="1">
    <location>
        <begin position="20"/>
        <end position="33"/>
    </location>
</feature>
<proteinExistence type="predicted"/>